<evidence type="ECO:0000313" key="2">
    <source>
        <dbReference type="Proteomes" id="UP000252015"/>
    </source>
</evidence>
<dbReference type="EMBL" id="UEGW01000001">
    <property type="protein sequence ID" value="SRX93601.1"/>
    <property type="molecule type" value="Genomic_DNA"/>
</dbReference>
<dbReference type="Proteomes" id="UP000252015">
    <property type="component" value="Unassembled WGS sequence"/>
</dbReference>
<keyword evidence="2" id="KW-1185">Reference proteome</keyword>
<gene>
    <name evidence="1" type="ORF">MSP7336_01840</name>
</gene>
<reference evidence="1 2" key="1">
    <citation type="submission" date="2018-05" db="EMBL/GenBank/DDBJ databases">
        <authorList>
            <consortium name="IHU Genomes"/>
        </authorList>
    </citation>
    <scope>NUCLEOTIDE SEQUENCE [LARGE SCALE GENOMIC DNA]</scope>
    <source>
        <strain evidence="1 2">P7336</strain>
    </source>
</reference>
<organism evidence="1 2">
    <name type="scientific">Mycobacterium shimoidei</name>
    <dbReference type="NCBI Taxonomy" id="29313"/>
    <lineage>
        <taxon>Bacteria</taxon>
        <taxon>Bacillati</taxon>
        <taxon>Actinomycetota</taxon>
        <taxon>Actinomycetes</taxon>
        <taxon>Mycobacteriales</taxon>
        <taxon>Mycobacteriaceae</taxon>
        <taxon>Mycobacterium</taxon>
    </lineage>
</organism>
<evidence type="ECO:0000313" key="1">
    <source>
        <dbReference type="EMBL" id="SRX93601.1"/>
    </source>
</evidence>
<sequence length="58" mass="6607">MIVAKHRRQSSTPRAVQFAVDLICLPVDIIAELGSYPLRFAQAVIEGLVPRRYRRTRA</sequence>
<protein>
    <submittedName>
        <fullName evidence="1">Uncharacterized protein</fullName>
    </submittedName>
</protein>
<dbReference type="AlphaFoldDB" id="A0A375YXG7"/>
<accession>A0A375YXG7</accession>
<proteinExistence type="predicted"/>
<name>A0A375YXG7_MYCSH</name>